<evidence type="ECO:0008006" key="3">
    <source>
        <dbReference type="Google" id="ProtNLM"/>
    </source>
</evidence>
<protein>
    <recommendedName>
        <fullName evidence="3">CxC2-like cysteine cluster KDZ transposase-associated domain-containing protein</fullName>
    </recommendedName>
</protein>
<accession>A0AA38UE72</accession>
<keyword evidence="2" id="KW-1185">Reference proteome</keyword>
<gene>
    <name evidence="1" type="ORF">F5878DRAFT_652030</name>
</gene>
<comment type="caution">
    <text evidence="1">The sequence shown here is derived from an EMBL/GenBank/DDBJ whole genome shotgun (WGS) entry which is preliminary data.</text>
</comment>
<reference evidence="1" key="1">
    <citation type="submission" date="2022-08" db="EMBL/GenBank/DDBJ databases">
        <authorList>
            <consortium name="DOE Joint Genome Institute"/>
            <person name="Min B."/>
            <person name="Riley R."/>
            <person name="Sierra-Patev S."/>
            <person name="Naranjo-Ortiz M."/>
            <person name="Looney B."/>
            <person name="Konkel Z."/>
            <person name="Slot J.C."/>
            <person name="Sakamoto Y."/>
            <person name="Steenwyk J.L."/>
            <person name="Rokas A."/>
            <person name="Carro J."/>
            <person name="Camarero S."/>
            <person name="Ferreira P."/>
            <person name="Molpeceres G."/>
            <person name="Ruiz-Duenas F.J."/>
            <person name="Serrano A."/>
            <person name="Henrissat B."/>
            <person name="Drula E."/>
            <person name="Hughes K.W."/>
            <person name="Mata J.L."/>
            <person name="Ishikawa N.K."/>
            <person name="Vargas-Isla R."/>
            <person name="Ushijima S."/>
            <person name="Smith C.A."/>
            <person name="Ahrendt S."/>
            <person name="Andreopoulos W."/>
            <person name="He G."/>
            <person name="Labutti K."/>
            <person name="Lipzen A."/>
            <person name="Ng V."/>
            <person name="Sandor L."/>
            <person name="Barry K."/>
            <person name="Martinez A.T."/>
            <person name="Xiao Y."/>
            <person name="Gibbons J.G."/>
            <person name="Terashima K."/>
            <person name="Hibbett D.S."/>
            <person name="Grigoriev I.V."/>
        </authorList>
    </citation>
    <scope>NUCLEOTIDE SEQUENCE</scope>
    <source>
        <strain evidence="1">TFB9207</strain>
    </source>
</reference>
<dbReference type="EMBL" id="MU806179">
    <property type="protein sequence ID" value="KAJ3838497.1"/>
    <property type="molecule type" value="Genomic_DNA"/>
</dbReference>
<dbReference type="Proteomes" id="UP001163846">
    <property type="component" value="Unassembled WGS sequence"/>
</dbReference>
<name>A0AA38UE72_9AGAR</name>
<evidence type="ECO:0000313" key="1">
    <source>
        <dbReference type="EMBL" id="KAJ3838497.1"/>
    </source>
</evidence>
<dbReference type="AlphaFoldDB" id="A0AA38UE72"/>
<sequence length="232" mass="26628">MQCCNLANAPIVHRRGRYFAKSFGISFGGGQAHPANFSQTKTDEKAWNQFRSTPETQKLARRVDYLLKYHYPRLHSLYTNVLADLCESDVDLQPNFDGCCFAASTLNFERAVSIPHRDSKNLTCGECGGVHSEGSFDYRKDGHLILWDLRLIIKLPPGCTALLPSALLRHFNTTIHCKETRYSMTFYIASGLFRWRHNKTKTFFLGPQEQLAEWNDHRDNPWKTGLDLLRSL</sequence>
<proteinExistence type="predicted"/>
<organism evidence="1 2">
    <name type="scientific">Lentinula raphanica</name>
    <dbReference type="NCBI Taxonomy" id="153919"/>
    <lineage>
        <taxon>Eukaryota</taxon>
        <taxon>Fungi</taxon>
        <taxon>Dikarya</taxon>
        <taxon>Basidiomycota</taxon>
        <taxon>Agaricomycotina</taxon>
        <taxon>Agaricomycetes</taxon>
        <taxon>Agaricomycetidae</taxon>
        <taxon>Agaricales</taxon>
        <taxon>Marasmiineae</taxon>
        <taxon>Omphalotaceae</taxon>
        <taxon>Lentinula</taxon>
    </lineage>
</organism>
<evidence type="ECO:0000313" key="2">
    <source>
        <dbReference type="Proteomes" id="UP001163846"/>
    </source>
</evidence>
<dbReference type="Gene3D" id="3.60.130.30">
    <property type="match status" value="1"/>
</dbReference>